<gene>
    <name evidence="2" type="ORF">LP43_2375</name>
</gene>
<reference evidence="2 3" key="1">
    <citation type="submission" date="2014-09" db="EMBL/GenBank/DDBJ databases">
        <authorList>
            <person name="Grob C."/>
            <person name="Taubert M."/>
            <person name="Howat A.M."/>
            <person name="Burns O.J."/>
            <person name="Dixon J.L."/>
            <person name="Chen Y."/>
            <person name="Murrell J.C."/>
        </authorList>
    </citation>
    <scope>NUCLEOTIDE SEQUENCE [LARGE SCALE GENOMIC DNA]</scope>
    <source>
        <strain evidence="2">L4</strain>
    </source>
</reference>
<dbReference type="STRING" id="392484.LP43_2375"/>
<accession>A0A0A0BDW3</accession>
<feature type="transmembrane region" description="Helical" evidence="1">
    <location>
        <begin position="15"/>
        <end position="38"/>
    </location>
</feature>
<organism evidence="2 3">
    <name type="scientific">Methylophaga thiooxydans</name>
    <dbReference type="NCBI Taxonomy" id="392484"/>
    <lineage>
        <taxon>Bacteria</taxon>
        <taxon>Pseudomonadati</taxon>
        <taxon>Pseudomonadota</taxon>
        <taxon>Gammaproteobacteria</taxon>
        <taxon>Thiotrichales</taxon>
        <taxon>Piscirickettsiaceae</taxon>
        <taxon>Methylophaga</taxon>
    </lineage>
</organism>
<protein>
    <recommendedName>
        <fullName evidence="4">Type cbb3 cytochrome oxidase biogenesis protein CcoH</fullName>
    </recommendedName>
</protein>
<evidence type="ECO:0000313" key="2">
    <source>
        <dbReference type="EMBL" id="KGM06060.1"/>
    </source>
</evidence>
<dbReference type="Proteomes" id="UP000029999">
    <property type="component" value="Unassembled WGS sequence"/>
</dbReference>
<dbReference type="Pfam" id="PF05751">
    <property type="entry name" value="FixH"/>
    <property type="match status" value="1"/>
</dbReference>
<dbReference type="AlphaFoldDB" id="A0A0A0BDW3"/>
<keyword evidence="1" id="KW-0812">Transmembrane</keyword>
<keyword evidence="1" id="KW-1133">Transmembrane helix</keyword>
<evidence type="ECO:0000313" key="3">
    <source>
        <dbReference type="Proteomes" id="UP000029999"/>
    </source>
</evidence>
<dbReference type="RefSeq" id="WP_036315582.1">
    <property type="nucleotide sequence ID" value="NZ_JRQD01000006.1"/>
</dbReference>
<dbReference type="EMBL" id="JRQD01000006">
    <property type="protein sequence ID" value="KGM06060.1"/>
    <property type="molecule type" value="Genomic_DNA"/>
</dbReference>
<name>A0A0A0BDW3_9GAMM</name>
<dbReference type="InterPro" id="IPR008620">
    <property type="entry name" value="FixH"/>
</dbReference>
<keyword evidence="1" id="KW-0472">Membrane</keyword>
<evidence type="ECO:0000256" key="1">
    <source>
        <dbReference type="SAM" id="Phobius"/>
    </source>
</evidence>
<sequence length="167" mass="18931">MKISQDNPQALRNPWVLGMLVFLVVFLTANAVFIYLAFKSPPNLVVEDFYERGEAYEKTRERIEKEKALGWSGMMMVPTTSRVNQKQTYEALITGKNSAGLLLDSVTLFAYRPSDADADFQVEMQKSGHGSYVADISFDLPGTWDIIVEAKRGEDEFVVTRRIRIDP</sequence>
<proteinExistence type="predicted"/>
<comment type="caution">
    <text evidence="2">The sequence shown here is derived from an EMBL/GenBank/DDBJ whole genome shotgun (WGS) entry which is preliminary data.</text>
</comment>
<evidence type="ECO:0008006" key="4">
    <source>
        <dbReference type="Google" id="ProtNLM"/>
    </source>
</evidence>